<dbReference type="SUPFAM" id="SSF49879">
    <property type="entry name" value="SMAD/FHA domain"/>
    <property type="match status" value="1"/>
</dbReference>
<name>A0A6A4RKW9_SCOMX</name>
<feature type="compositionally biased region" description="Basic and acidic residues" evidence="7">
    <location>
        <begin position="653"/>
        <end position="667"/>
    </location>
</feature>
<sequence>MRGAASLWETHCRRLERREEEVERQLDALRRSQQQLIQSKKVRLDELLGELRQEGSEDALKTSLDRTVLHLQDVRDSSSLSCFYHLGHAYTPDLEELKIFHLAELQLHRQRVDAHCEQLQDELSVCRSELQTLQSSVSRMNREFSVSLSNMEDVVLTAGSRKRLETMSSALPDCLDQHIQHTQRCQTTFRRTVQVRLDHVRHRTTHLLTSFRLFSEGGDFGPQELSMFQKKLRQQMKHVSVAEENMAAELEAFESHSLQQDGKSRKGVRSAPAPGLRESSRTGVELLDDPVIDLIKSLNRFCVIQDEGPETETDLGNLSVVQDPLNSLTLDLISNYERQQEAELLEVVGGVRKRLELRLADSDQEKRENVGRLRASLSGDELQMLVDREEVRQQQLHAAVCCSHLELQKRRQCHTSTQTSLLLWRQQLNQEADCLEEQYLFGRDSKCNYVLDDPDEPRSKKFRIYSKKHFRIYREDSEVFVEDFSNNGTFVDGKLIGKDRKLPLVNNAVLSLAEQRNKDLQEKYLLTRRIGTGVCGEVKLAFERSTCKKFAVKIINKSNFKSEGVTDFNQSRILEQAVLMRTLCGTPSYLAPEVFTQATGGYSLCVDAWSLGVLLFVCLGGYPPFHESFGQSITDQIIRGQFTMVQSKWKHVSDQDQDLSRSERLMDEDSDPPAVDDPGPEPSGPRGPDPGRPPLADRALSEPFARLRYRDTSLTIWQQQQQQQQTAPPSTYLMRSRSAWYSSYGNQAVLVRDHRGLEDRGDQAGRSRICSVM</sequence>
<evidence type="ECO:0000256" key="3">
    <source>
        <dbReference type="ARBA" id="ARBA00022777"/>
    </source>
</evidence>
<dbReference type="Gene3D" id="1.10.510.10">
    <property type="entry name" value="Transferase(Phosphotransferase) domain 1"/>
    <property type="match status" value="1"/>
</dbReference>
<dbReference type="GO" id="GO:0005524">
    <property type="term" value="F:ATP binding"/>
    <property type="evidence" value="ECO:0007669"/>
    <property type="project" value="InterPro"/>
</dbReference>
<gene>
    <name evidence="10" type="ORF">F2P81_025129</name>
</gene>
<keyword evidence="2" id="KW-0723">Serine/threonine-protein kinase</keyword>
<dbReference type="SMART" id="SM00220">
    <property type="entry name" value="S_TKc"/>
    <property type="match status" value="1"/>
</dbReference>
<dbReference type="CDD" id="cd22666">
    <property type="entry name" value="FHA_CHK2"/>
    <property type="match status" value="1"/>
</dbReference>
<feature type="compositionally biased region" description="Pro residues" evidence="7">
    <location>
        <begin position="680"/>
        <end position="693"/>
    </location>
</feature>
<organism evidence="10 11">
    <name type="scientific">Scophthalmus maximus</name>
    <name type="common">Turbot</name>
    <name type="synonym">Psetta maxima</name>
    <dbReference type="NCBI Taxonomy" id="52904"/>
    <lineage>
        <taxon>Eukaryota</taxon>
        <taxon>Metazoa</taxon>
        <taxon>Chordata</taxon>
        <taxon>Craniata</taxon>
        <taxon>Vertebrata</taxon>
        <taxon>Euteleostomi</taxon>
        <taxon>Actinopterygii</taxon>
        <taxon>Neopterygii</taxon>
        <taxon>Teleostei</taxon>
        <taxon>Neoteleostei</taxon>
        <taxon>Acanthomorphata</taxon>
        <taxon>Carangaria</taxon>
        <taxon>Pleuronectiformes</taxon>
        <taxon>Pleuronectoidei</taxon>
        <taxon>Scophthalmidae</taxon>
        <taxon>Scophthalmus</taxon>
    </lineage>
</organism>
<dbReference type="SUPFAM" id="SSF56112">
    <property type="entry name" value="Protein kinase-like (PK-like)"/>
    <property type="match status" value="1"/>
</dbReference>
<comment type="catalytic activity">
    <reaction evidence="4">
        <text>L-threonyl-[protein] + ATP = O-phospho-L-threonyl-[protein] + ADP + H(+)</text>
        <dbReference type="Rhea" id="RHEA:46608"/>
        <dbReference type="Rhea" id="RHEA-COMP:11060"/>
        <dbReference type="Rhea" id="RHEA-COMP:11605"/>
        <dbReference type="ChEBI" id="CHEBI:15378"/>
        <dbReference type="ChEBI" id="CHEBI:30013"/>
        <dbReference type="ChEBI" id="CHEBI:30616"/>
        <dbReference type="ChEBI" id="CHEBI:61977"/>
        <dbReference type="ChEBI" id="CHEBI:456216"/>
        <dbReference type="EC" id="2.7.11.1"/>
    </reaction>
</comment>
<feature type="region of interest" description="Disordered" evidence="7">
    <location>
        <begin position="255"/>
        <end position="281"/>
    </location>
</feature>
<dbReference type="GO" id="GO:0005737">
    <property type="term" value="C:cytoplasm"/>
    <property type="evidence" value="ECO:0007669"/>
    <property type="project" value="TreeGrafter"/>
</dbReference>
<dbReference type="PANTHER" id="PTHR44167">
    <property type="entry name" value="OVARIAN-SPECIFIC SERINE/THREONINE-PROTEIN KINASE LOK-RELATED"/>
    <property type="match status" value="1"/>
</dbReference>
<dbReference type="EC" id="2.7.11.1" evidence="1"/>
<dbReference type="InterPro" id="IPR008984">
    <property type="entry name" value="SMAD_FHA_dom_sf"/>
</dbReference>
<dbReference type="GO" id="GO:0044773">
    <property type="term" value="P:mitotic DNA damage checkpoint signaling"/>
    <property type="evidence" value="ECO:0007669"/>
    <property type="project" value="TreeGrafter"/>
</dbReference>
<evidence type="ECO:0000313" key="10">
    <source>
        <dbReference type="EMBL" id="KAF0022503.1"/>
    </source>
</evidence>
<reference evidence="10 11" key="1">
    <citation type="submission" date="2019-06" db="EMBL/GenBank/DDBJ databases">
        <title>Draft genomes of female and male turbot (Scophthalmus maximus).</title>
        <authorList>
            <person name="Xu H."/>
            <person name="Xu X.-W."/>
            <person name="Shao C."/>
            <person name="Chen S."/>
        </authorList>
    </citation>
    <scope>NUCLEOTIDE SEQUENCE [LARGE SCALE GENOMIC DNA]</scope>
    <source>
        <strain evidence="10">Ysfricsl-2016a</strain>
        <tissue evidence="10">Blood</tissue>
    </source>
</reference>
<keyword evidence="3" id="KW-0808">Transferase</keyword>
<dbReference type="GO" id="GO:0005634">
    <property type="term" value="C:nucleus"/>
    <property type="evidence" value="ECO:0007669"/>
    <property type="project" value="TreeGrafter"/>
</dbReference>
<dbReference type="InterPro" id="IPR011009">
    <property type="entry name" value="Kinase-like_dom_sf"/>
</dbReference>
<feature type="domain" description="Protein kinase" evidence="9">
    <location>
        <begin position="253"/>
        <end position="675"/>
    </location>
</feature>
<keyword evidence="3" id="KW-0418">Kinase</keyword>
<proteinExistence type="predicted"/>
<dbReference type="GO" id="GO:0004674">
    <property type="term" value="F:protein serine/threonine kinase activity"/>
    <property type="evidence" value="ECO:0007669"/>
    <property type="project" value="UniProtKB-KW"/>
</dbReference>
<dbReference type="PANTHER" id="PTHR44167:SF24">
    <property type="entry name" value="SERINE_THREONINE-PROTEIN KINASE CHK2"/>
    <property type="match status" value="1"/>
</dbReference>
<evidence type="ECO:0000256" key="7">
    <source>
        <dbReference type="SAM" id="MobiDB-lite"/>
    </source>
</evidence>
<dbReference type="Pfam" id="PF00498">
    <property type="entry name" value="FHA"/>
    <property type="match status" value="1"/>
</dbReference>
<evidence type="ECO:0000256" key="2">
    <source>
        <dbReference type="ARBA" id="ARBA00022527"/>
    </source>
</evidence>
<dbReference type="Proteomes" id="UP000438429">
    <property type="component" value="Unassembled WGS sequence"/>
</dbReference>
<comment type="catalytic activity">
    <reaction evidence="5">
        <text>L-seryl-[protein] + ATP = O-phospho-L-seryl-[protein] + ADP + H(+)</text>
        <dbReference type="Rhea" id="RHEA:17989"/>
        <dbReference type="Rhea" id="RHEA-COMP:9863"/>
        <dbReference type="Rhea" id="RHEA-COMP:11604"/>
        <dbReference type="ChEBI" id="CHEBI:15378"/>
        <dbReference type="ChEBI" id="CHEBI:29999"/>
        <dbReference type="ChEBI" id="CHEBI:30616"/>
        <dbReference type="ChEBI" id="CHEBI:83421"/>
        <dbReference type="ChEBI" id="CHEBI:456216"/>
        <dbReference type="EC" id="2.7.11.1"/>
    </reaction>
</comment>
<dbReference type="PROSITE" id="PS50011">
    <property type="entry name" value="PROTEIN_KINASE_DOM"/>
    <property type="match status" value="1"/>
</dbReference>
<dbReference type="SMART" id="SM00240">
    <property type="entry name" value="FHA"/>
    <property type="match status" value="1"/>
</dbReference>
<dbReference type="InterPro" id="IPR028089">
    <property type="entry name" value="DUF4455"/>
</dbReference>
<dbReference type="InterPro" id="IPR000253">
    <property type="entry name" value="FHA_dom"/>
</dbReference>
<feature type="coiled-coil region" evidence="6">
    <location>
        <begin position="102"/>
        <end position="136"/>
    </location>
</feature>
<dbReference type="Gene3D" id="2.60.200.20">
    <property type="match status" value="1"/>
</dbReference>
<evidence type="ECO:0000256" key="4">
    <source>
        <dbReference type="ARBA" id="ARBA00047899"/>
    </source>
</evidence>
<dbReference type="Pfam" id="PF00069">
    <property type="entry name" value="Pkinase"/>
    <property type="match status" value="1"/>
</dbReference>
<dbReference type="PROSITE" id="PS50006">
    <property type="entry name" value="FHA_DOMAIN"/>
    <property type="match status" value="1"/>
</dbReference>
<evidence type="ECO:0000259" key="9">
    <source>
        <dbReference type="PROSITE" id="PS50011"/>
    </source>
</evidence>
<evidence type="ECO:0000313" key="11">
    <source>
        <dbReference type="Proteomes" id="UP000438429"/>
    </source>
</evidence>
<dbReference type="EMBL" id="VEVO01000025">
    <property type="protein sequence ID" value="KAF0022503.1"/>
    <property type="molecule type" value="Genomic_DNA"/>
</dbReference>
<comment type="caution">
    <text evidence="10">The sequence shown here is derived from an EMBL/GenBank/DDBJ whole genome shotgun (WGS) entry which is preliminary data.</text>
</comment>
<feature type="coiled-coil region" evidence="6">
    <location>
        <begin position="5"/>
        <end position="39"/>
    </location>
</feature>
<protein>
    <recommendedName>
        <fullName evidence="1">non-specific serine/threonine protein kinase</fullName>
        <ecNumber evidence="1">2.7.11.1</ecNumber>
    </recommendedName>
</protein>
<keyword evidence="6" id="KW-0175">Coiled coil</keyword>
<evidence type="ECO:0000259" key="8">
    <source>
        <dbReference type="PROSITE" id="PS50006"/>
    </source>
</evidence>
<evidence type="ECO:0000256" key="5">
    <source>
        <dbReference type="ARBA" id="ARBA00048679"/>
    </source>
</evidence>
<dbReference type="InterPro" id="IPR000719">
    <property type="entry name" value="Prot_kinase_dom"/>
</dbReference>
<evidence type="ECO:0000256" key="6">
    <source>
        <dbReference type="SAM" id="Coils"/>
    </source>
</evidence>
<feature type="domain" description="FHA" evidence="8">
    <location>
        <begin position="439"/>
        <end position="496"/>
    </location>
</feature>
<evidence type="ECO:0000256" key="1">
    <source>
        <dbReference type="ARBA" id="ARBA00012513"/>
    </source>
</evidence>
<accession>A0A6A4RKW9</accession>
<dbReference type="Pfam" id="PF14643">
    <property type="entry name" value="DUF4455"/>
    <property type="match status" value="1"/>
</dbReference>
<dbReference type="Gene3D" id="3.30.200.20">
    <property type="entry name" value="Phosphorylase Kinase, domain 1"/>
    <property type="match status" value="1"/>
</dbReference>
<dbReference type="AlphaFoldDB" id="A0A6A4RKW9"/>
<feature type="region of interest" description="Disordered" evidence="7">
    <location>
        <begin position="653"/>
        <end position="697"/>
    </location>
</feature>